<comment type="caution">
    <text evidence="3">The sequence shown here is derived from an EMBL/GenBank/DDBJ whole genome shotgun (WGS) entry which is preliminary data.</text>
</comment>
<dbReference type="InterPro" id="IPR006016">
    <property type="entry name" value="UspA"/>
</dbReference>
<dbReference type="PANTHER" id="PTHR46268:SF6">
    <property type="entry name" value="UNIVERSAL STRESS PROTEIN UP12"/>
    <property type="match status" value="1"/>
</dbReference>
<dbReference type="OrthoDB" id="5419113at2"/>
<gene>
    <name evidence="3" type="ORF">D4739_01235</name>
</gene>
<dbReference type="InterPro" id="IPR014729">
    <property type="entry name" value="Rossmann-like_a/b/a_fold"/>
</dbReference>
<evidence type="ECO:0000313" key="4">
    <source>
        <dbReference type="Proteomes" id="UP000276542"/>
    </source>
</evidence>
<evidence type="ECO:0000313" key="3">
    <source>
        <dbReference type="EMBL" id="RJS47701.1"/>
    </source>
</evidence>
<evidence type="ECO:0000259" key="2">
    <source>
        <dbReference type="Pfam" id="PF00582"/>
    </source>
</evidence>
<accession>A0A3A5HC58</accession>
<dbReference type="PRINTS" id="PR01438">
    <property type="entry name" value="UNVRSLSTRESS"/>
</dbReference>
<dbReference type="AlphaFoldDB" id="A0A3A5HC58"/>
<keyword evidence="4" id="KW-1185">Reference proteome</keyword>
<dbReference type="SUPFAM" id="SSF52402">
    <property type="entry name" value="Adenine nucleotide alpha hydrolases-like"/>
    <property type="match status" value="1"/>
</dbReference>
<dbReference type="Gene3D" id="3.40.50.620">
    <property type="entry name" value="HUPs"/>
    <property type="match status" value="1"/>
</dbReference>
<protein>
    <submittedName>
        <fullName evidence="3">Universal stress protein</fullName>
    </submittedName>
</protein>
<dbReference type="PANTHER" id="PTHR46268">
    <property type="entry name" value="STRESS RESPONSE PROTEIN NHAX"/>
    <property type="match status" value="1"/>
</dbReference>
<proteinExistence type="inferred from homology"/>
<dbReference type="Proteomes" id="UP000276542">
    <property type="component" value="Unassembled WGS sequence"/>
</dbReference>
<feature type="domain" description="UspA" evidence="2">
    <location>
        <begin position="12"/>
        <end position="125"/>
    </location>
</feature>
<evidence type="ECO:0000256" key="1">
    <source>
        <dbReference type="ARBA" id="ARBA00008791"/>
    </source>
</evidence>
<dbReference type="EMBL" id="QYRP01000002">
    <property type="protein sequence ID" value="RJS47701.1"/>
    <property type="molecule type" value="Genomic_DNA"/>
</dbReference>
<dbReference type="CDD" id="cd00293">
    <property type="entry name" value="USP-like"/>
    <property type="match status" value="1"/>
</dbReference>
<sequence length="126" mass="13532">MVVSWSPDDFGRTAIEHAVSEARLRSASLVVVNATRGDSLVDDHYARGSQVEDLRRVLTETAVPFEIRQSMGSDIADQVLDVAEEVAATLIVVAVHRRSPVGKLIMGSVAQRVILGADCPVIAVKP</sequence>
<organism evidence="3 4">
    <name type="scientific">Nocardioides cavernaquae</name>
    <dbReference type="NCBI Taxonomy" id="2321396"/>
    <lineage>
        <taxon>Bacteria</taxon>
        <taxon>Bacillati</taxon>
        <taxon>Actinomycetota</taxon>
        <taxon>Actinomycetes</taxon>
        <taxon>Propionibacteriales</taxon>
        <taxon>Nocardioidaceae</taxon>
        <taxon>Nocardioides</taxon>
    </lineage>
</organism>
<name>A0A3A5HC58_9ACTN</name>
<comment type="similarity">
    <text evidence="1">Belongs to the universal stress protein A family.</text>
</comment>
<dbReference type="Pfam" id="PF00582">
    <property type="entry name" value="Usp"/>
    <property type="match status" value="1"/>
</dbReference>
<reference evidence="4" key="1">
    <citation type="submission" date="2018-09" db="EMBL/GenBank/DDBJ databases">
        <authorList>
            <person name="Zhu H."/>
        </authorList>
    </citation>
    <scope>NUCLEOTIDE SEQUENCE [LARGE SCALE GENOMIC DNA]</scope>
    <source>
        <strain evidence="4">K1W22B-1</strain>
    </source>
</reference>
<dbReference type="InterPro" id="IPR006015">
    <property type="entry name" value="Universal_stress_UspA"/>
</dbReference>